<reference evidence="1" key="1">
    <citation type="journal article" date="2019" name="bioRxiv">
        <title>The Genome of the Zebra Mussel, Dreissena polymorpha: A Resource for Invasive Species Research.</title>
        <authorList>
            <person name="McCartney M.A."/>
            <person name="Auch B."/>
            <person name="Kono T."/>
            <person name="Mallez S."/>
            <person name="Zhang Y."/>
            <person name="Obille A."/>
            <person name="Becker A."/>
            <person name="Abrahante J.E."/>
            <person name="Garbe J."/>
            <person name="Badalamenti J.P."/>
            <person name="Herman A."/>
            <person name="Mangelson H."/>
            <person name="Liachko I."/>
            <person name="Sullivan S."/>
            <person name="Sone E.D."/>
            <person name="Koren S."/>
            <person name="Silverstein K.A.T."/>
            <person name="Beckman K.B."/>
            <person name="Gohl D.M."/>
        </authorList>
    </citation>
    <scope>NUCLEOTIDE SEQUENCE</scope>
    <source>
        <strain evidence="1">Duluth1</strain>
        <tissue evidence="1">Whole animal</tissue>
    </source>
</reference>
<accession>A0A9D4GKI2</accession>
<dbReference type="AlphaFoldDB" id="A0A9D4GKI2"/>
<gene>
    <name evidence="1" type="ORF">DPMN_120264</name>
</gene>
<keyword evidence="2" id="KW-1185">Reference proteome</keyword>
<dbReference type="Proteomes" id="UP000828390">
    <property type="component" value="Unassembled WGS sequence"/>
</dbReference>
<reference evidence="1" key="2">
    <citation type="submission" date="2020-11" db="EMBL/GenBank/DDBJ databases">
        <authorList>
            <person name="McCartney M.A."/>
            <person name="Auch B."/>
            <person name="Kono T."/>
            <person name="Mallez S."/>
            <person name="Becker A."/>
            <person name="Gohl D.M."/>
            <person name="Silverstein K.A.T."/>
            <person name="Koren S."/>
            <person name="Bechman K.B."/>
            <person name="Herman A."/>
            <person name="Abrahante J.E."/>
            <person name="Garbe J."/>
        </authorList>
    </citation>
    <scope>NUCLEOTIDE SEQUENCE</scope>
    <source>
        <strain evidence="1">Duluth1</strain>
        <tissue evidence="1">Whole animal</tissue>
    </source>
</reference>
<proteinExistence type="predicted"/>
<protein>
    <submittedName>
        <fullName evidence="1">Uncharacterized protein</fullName>
    </submittedName>
</protein>
<evidence type="ECO:0000313" key="2">
    <source>
        <dbReference type="Proteomes" id="UP000828390"/>
    </source>
</evidence>
<sequence length="52" mass="5951">MYLGLGKRQCQHLDTVLDSTTASIRVVPGVTEVWLQSPDWFPWDVQVYKTKG</sequence>
<organism evidence="1 2">
    <name type="scientific">Dreissena polymorpha</name>
    <name type="common">Zebra mussel</name>
    <name type="synonym">Mytilus polymorpha</name>
    <dbReference type="NCBI Taxonomy" id="45954"/>
    <lineage>
        <taxon>Eukaryota</taxon>
        <taxon>Metazoa</taxon>
        <taxon>Spiralia</taxon>
        <taxon>Lophotrochozoa</taxon>
        <taxon>Mollusca</taxon>
        <taxon>Bivalvia</taxon>
        <taxon>Autobranchia</taxon>
        <taxon>Heteroconchia</taxon>
        <taxon>Euheterodonta</taxon>
        <taxon>Imparidentia</taxon>
        <taxon>Neoheterodontei</taxon>
        <taxon>Myida</taxon>
        <taxon>Dreissenoidea</taxon>
        <taxon>Dreissenidae</taxon>
        <taxon>Dreissena</taxon>
    </lineage>
</organism>
<name>A0A9D4GKI2_DREPO</name>
<evidence type="ECO:0000313" key="1">
    <source>
        <dbReference type="EMBL" id="KAH3818543.1"/>
    </source>
</evidence>
<comment type="caution">
    <text evidence="1">The sequence shown here is derived from an EMBL/GenBank/DDBJ whole genome shotgun (WGS) entry which is preliminary data.</text>
</comment>
<dbReference type="EMBL" id="JAIWYP010000005">
    <property type="protein sequence ID" value="KAH3818543.1"/>
    <property type="molecule type" value="Genomic_DNA"/>
</dbReference>